<name>A0A804NRM8_MAIZE</name>
<accession>A0A804NRM8</accession>
<dbReference type="InParanoid" id="A0A804NRM8"/>
<dbReference type="Gramene" id="Zm00001eb180820_T001">
    <property type="protein sequence ID" value="Zm00001eb180820_P001"/>
    <property type="gene ID" value="Zm00001eb180820"/>
</dbReference>
<reference evidence="2" key="1">
    <citation type="journal article" date="2009" name="Science">
        <title>The B73 maize genome: complexity, diversity, and dynamics.</title>
        <authorList>
            <person name="Schnable P.S."/>
            <person name="Ware D."/>
            <person name="Fulton R.S."/>
            <person name="Stein J.C."/>
            <person name="Wei F."/>
            <person name="Pasternak S."/>
            <person name="Liang C."/>
            <person name="Zhang J."/>
            <person name="Fulton L."/>
            <person name="Graves T.A."/>
            <person name="Minx P."/>
            <person name="Reily A.D."/>
            <person name="Courtney L."/>
            <person name="Kruchowski S.S."/>
            <person name="Tomlinson C."/>
            <person name="Strong C."/>
            <person name="Delehaunty K."/>
            <person name="Fronick C."/>
            <person name="Courtney B."/>
            <person name="Rock S.M."/>
            <person name="Belter E."/>
            <person name="Du F."/>
            <person name="Kim K."/>
            <person name="Abbott R.M."/>
            <person name="Cotton M."/>
            <person name="Levy A."/>
            <person name="Marchetto P."/>
            <person name="Ochoa K."/>
            <person name="Jackson S.M."/>
            <person name="Gillam B."/>
            <person name="Chen W."/>
            <person name="Yan L."/>
            <person name="Higginbotham J."/>
            <person name="Cardenas M."/>
            <person name="Waligorski J."/>
            <person name="Applebaum E."/>
            <person name="Phelps L."/>
            <person name="Falcone J."/>
            <person name="Kanchi K."/>
            <person name="Thane T."/>
            <person name="Scimone A."/>
            <person name="Thane N."/>
            <person name="Henke J."/>
            <person name="Wang T."/>
            <person name="Ruppert J."/>
            <person name="Shah N."/>
            <person name="Rotter K."/>
            <person name="Hodges J."/>
            <person name="Ingenthron E."/>
            <person name="Cordes M."/>
            <person name="Kohlberg S."/>
            <person name="Sgro J."/>
            <person name="Delgado B."/>
            <person name="Mead K."/>
            <person name="Chinwalla A."/>
            <person name="Leonard S."/>
            <person name="Crouse K."/>
            <person name="Collura K."/>
            <person name="Kudrna D."/>
            <person name="Currie J."/>
            <person name="He R."/>
            <person name="Angelova A."/>
            <person name="Rajasekar S."/>
            <person name="Mueller T."/>
            <person name="Lomeli R."/>
            <person name="Scara G."/>
            <person name="Ko A."/>
            <person name="Delaney K."/>
            <person name="Wissotski M."/>
            <person name="Lopez G."/>
            <person name="Campos D."/>
            <person name="Braidotti M."/>
            <person name="Ashley E."/>
            <person name="Golser W."/>
            <person name="Kim H."/>
            <person name="Lee S."/>
            <person name="Lin J."/>
            <person name="Dujmic Z."/>
            <person name="Kim W."/>
            <person name="Talag J."/>
            <person name="Zuccolo A."/>
            <person name="Fan C."/>
            <person name="Sebastian A."/>
            <person name="Kramer M."/>
            <person name="Spiegel L."/>
            <person name="Nascimento L."/>
            <person name="Zutavern T."/>
            <person name="Miller B."/>
            <person name="Ambroise C."/>
            <person name="Muller S."/>
            <person name="Spooner W."/>
            <person name="Narechania A."/>
            <person name="Ren L."/>
            <person name="Wei S."/>
            <person name="Kumari S."/>
            <person name="Faga B."/>
            <person name="Levy M.J."/>
            <person name="McMahan L."/>
            <person name="Van Buren P."/>
            <person name="Vaughn M.W."/>
            <person name="Ying K."/>
            <person name="Yeh C.-T."/>
            <person name="Emrich S.J."/>
            <person name="Jia Y."/>
            <person name="Kalyanaraman A."/>
            <person name="Hsia A.-P."/>
            <person name="Barbazuk W.B."/>
            <person name="Baucom R.S."/>
            <person name="Brutnell T.P."/>
            <person name="Carpita N.C."/>
            <person name="Chaparro C."/>
            <person name="Chia J.-M."/>
            <person name="Deragon J.-M."/>
            <person name="Estill J.C."/>
            <person name="Fu Y."/>
            <person name="Jeddeloh J.A."/>
            <person name="Han Y."/>
            <person name="Lee H."/>
            <person name="Li P."/>
            <person name="Lisch D.R."/>
            <person name="Liu S."/>
            <person name="Liu Z."/>
            <person name="Nagel D.H."/>
            <person name="McCann M.C."/>
            <person name="SanMiguel P."/>
            <person name="Myers A.M."/>
            <person name="Nettleton D."/>
            <person name="Nguyen J."/>
            <person name="Penning B.W."/>
            <person name="Ponnala L."/>
            <person name="Schneider K.L."/>
            <person name="Schwartz D.C."/>
            <person name="Sharma A."/>
            <person name="Soderlund C."/>
            <person name="Springer N.M."/>
            <person name="Sun Q."/>
            <person name="Wang H."/>
            <person name="Waterman M."/>
            <person name="Westerman R."/>
            <person name="Wolfgruber T.K."/>
            <person name="Yang L."/>
            <person name="Yu Y."/>
            <person name="Zhang L."/>
            <person name="Zhou S."/>
            <person name="Zhu Q."/>
            <person name="Bennetzen J.L."/>
            <person name="Dawe R.K."/>
            <person name="Jiang J."/>
            <person name="Jiang N."/>
            <person name="Presting G.G."/>
            <person name="Wessler S.R."/>
            <person name="Aluru S."/>
            <person name="Martienssen R.A."/>
            <person name="Clifton S.W."/>
            <person name="McCombie W.R."/>
            <person name="Wing R.A."/>
            <person name="Wilson R.K."/>
        </authorList>
    </citation>
    <scope>NUCLEOTIDE SEQUENCE [LARGE SCALE GENOMIC DNA]</scope>
    <source>
        <strain evidence="2">cv. B73</strain>
    </source>
</reference>
<keyword evidence="2" id="KW-1185">Reference proteome</keyword>
<evidence type="ECO:0000313" key="1">
    <source>
        <dbReference type="EnsemblPlants" id="Zm00001eb180820_P001"/>
    </source>
</evidence>
<reference evidence="1" key="2">
    <citation type="submission" date="2019-07" db="EMBL/GenBank/DDBJ databases">
        <authorList>
            <person name="Seetharam A."/>
            <person name="Woodhouse M."/>
            <person name="Cannon E."/>
        </authorList>
    </citation>
    <scope>NUCLEOTIDE SEQUENCE [LARGE SCALE GENOMIC DNA]</scope>
    <source>
        <strain evidence="1">cv. B73</strain>
    </source>
</reference>
<organism evidence="1 2">
    <name type="scientific">Zea mays</name>
    <name type="common">Maize</name>
    <dbReference type="NCBI Taxonomy" id="4577"/>
    <lineage>
        <taxon>Eukaryota</taxon>
        <taxon>Viridiplantae</taxon>
        <taxon>Streptophyta</taxon>
        <taxon>Embryophyta</taxon>
        <taxon>Tracheophyta</taxon>
        <taxon>Spermatophyta</taxon>
        <taxon>Magnoliopsida</taxon>
        <taxon>Liliopsida</taxon>
        <taxon>Poales</taxon>
        <taxon>Poaceae</taxon>
        <taxon>PACMAD clade</taxon>
        <taxon>Panicoideae</taxon>
        <taxon>Andropogonodae</taxon>
        <taxon>Andropogoneae</taxon>
        <taxon>Tripsacinae</taxon>
        <taxon>Zea</taxon>
    </lineage>
</organism>
<proteinExistence type="predicted"/>
<evidence type="ECO:0000313" key="2">
    <source>
        <dbReference type="Proteomes" id="UP000007305"/>
    </source>
</evidence>
<dbReference type="EnsemblPlants" id="Zm00001eb180820_T001">
    <property type="protein sequence ID" value="Zm00001eb180820_P001"/>
    <property type="gene ID" value="Zm00001eb180820"/>
</dbReference>
<dbReference type="Proteomes" id="UP000007305">
    <property type="component" value="Chromosome 4"/>
</dbReference>
<dbReference type="AlphaFoldDB" id="A0A804NRM8"/>
<reference evidence="1" key="3">
    <citation type="submission" date="2021-05" db="UniProtKB">
        <authorList>
            <consortium name="EnsemblPlants"/>
        </authorList>
    </citation>
    <scope>IDENTIFICATION</scope>
    <source>
        <strain evidence="1">cv. B73</strain>
    </source>
</reference>
<protein>
    <submittedName>
        <fullName evidence="1">Uncharacterized protein</fullName>
    </submittedName>
</protein>
<sequence>MLYDSLAYKKTYGGGYLLCRKRQAYFVGKTSNLPLTYLTIKPFNLALLLVISGFDDEPEIWSTNRKRSDEALTELVTAMFWVALEDERAERNSLAELSLEFGRESNFDELVVEDYGCELSWRRAVVAWMAAALLRDYRGDESMIHGLRWVVT</sequence>